<evidence type="ECO:0000313" key="7">
    <source>
        <dbReference type="Proteomes" id="UP000278962"/>
    </source>
</evidence>
<evidence type="ECO:0000313" key="6">
    <source>
        <dbReference type="EMBL" id="RKQ91781.1"/>
    </source>
</evidence>
<dbReference type="InterPro" id="IPR029044">
    <property type="entry name" value="Nucleotide-diphossugar_trans"/>
</dbReference>
<keyword evidence="7" id="KW-1185">Reference proteome</keyword>
<dbReference type="PANTHER" id="PTHR43179:SF12">
    <property type="entry name" value="GALACTOFURANOSYLTRANSFERASE GLFT2"/>
    <property type="match status" value="1"/>
</dbReference>
<evidence type="ECO:0000259" key="5">
    <source>
        <dbReference type="Pfam" id="PF00535"/>
    </source>
</evidence>
<comment type="pathway">
    <text evidence="1">Cell wall biogenesis; cell wall polysaccharide biosynthesis.</text>
</comment>
<dbReference type="Pfam" id="PF00535">
    <property type="entry name" value="Glycos_transf_2"/>
    <property type="match status" value="1"/>
</dbReference>
<evidence type="ECO:0000256" key="4">
    <source>
        <dbReference type="ARBA" id="ARBA00022679"/>
    </source>
</evidence>
<dbReference type="InterPro" id="IPR001173">
    <property type="entry name" value="Glyco_trans_2-like"/>
</dbReference>
<gene>
    <name evidence="6" type="ORF">C8N24_1611</name>
</gene>
<dbReference type="RefSeq" id="WP_170178929.1">
    <property type="nucleotide sequence ID" value="NZ_RBIL01000001.1"/>
</dbReference>
<proteinExistence type="inferred from homology"/>
<evidence type="ECO:0000256" key="1">
    <source>
        <dbReference type="ARBA" id="ARBA00004776"/>
    </source>
</evidence>
<keyword evidence="3" id="KW-0328">Glycosyltransferase</keyword>
<evidence type="ECO:0000256" key="3">
    <source>
        <dbReference type="ARBA" id="ARBA00022676"/>
    </source>
</evidence>
<keyword evidence="4 6" id="KW-0808">Transferase</keyword>
<accession>A0A660LGC1</accession>
<dbReference type="Proteomes" id="UP000278962">
    <property type="component" value="Unassembled WGS sequence"/>
</dbReference>
<comment type="similarity">
    <text evidence="2">Belongs to the glycosyltransferase 2 family.</text>
</comment>
<dbReference type="AlphaFoldDB" id="A0A660LGC1"/>
<reference evidence="6 7" key="1">
    <citation type="submission" date="2018-10" db="EMBL/GenBank/DDBJ databases">
        <title>Genomic Encyclopedia of Archaeal and Bacterial Type Strains, Phase II (KMG-II): from individual species to whole genera.</title>
        <authorList>
            <person name="Goeker M."/>
        </authorList>
    </citation>
    <scope>NUCLEOTIDE SEQUENCE [LARGE SCALE GENOMIC DNA]</scope>
    <source>
        <strain evidence="6 7">DSM 14954</strain>
    </source>
</reference>
<sequence length="314" mass="35799">MPLPVSAVILSFNRRDRLVRVLDELERQDLVDEVLVVDASTDGSDQAVLEHPGRARLLTPGDLGAAGRNFGAQEARNEYVLMLDDDSYPLPGAVERLVAAMDANPRLAVASGLVRDVDEDVIVQSTELGSFDWWLRRGREGEPAEGFDTYFFAEGGCLIRRTPFLAAGGFFGPYFFTLSEVDVTMRLAADGWETRYFPDALINHLRPLIYKRPSSRTIRLRTRNNQWHLWLRYPPAMAIPRMLFHGAFDLLEALYRGLPKAWLEGITEAWKLRKTVAPYRAPIDPDILRRVEDKRTRQHVELIVGSVRRRLTKR</sequence>
<comment type="caution">
    <text evidence="6">The sequence shown here is derived from an EMBL/GenBank/DDBJ whole genome shotgun (WGS) entry which is preliminary data.</text>
</comment>
<dbReference type="Gene3D" id="3.90.550.10">
    <property type="entry name" value="Spore Coat Polysaccharide Biosynthesis Protein SpsA, Chain A"/>
    <property type="match status" value="1"/>
</dbReference>
<organism evidence="6 7">
    <name type="scientific">Solirubrobacter pauli</name>
    <dbReference type="NCBI Taxonomy" id="166793"/>
    <lineage>
        <taxon>Bacteria</taxon>
        <taxon>Bacillati</taxon>
        <taxon>Actinomycetota</taxon>
        <taxon>Thermoleophilia</taxon>
        <taxon>Solirubrobacterales</taxon>
        <taxon>Solirubrobacteraceae</taxon>
        <taxon>Solirubrobacter</taxon>
    </lineage>
</organism>
<dbReference type="SUPFAM" id="SSF53448">
    <property type="entry name" value="Nucleotide-diphospho-sugar transferases"/>
    <property type="match status" value="1"/>
</dbReference>
<evidence type="ECO:0000256" key="2">
    <source>
        <dbReference type="ARBA" id="ARBA00006739"/>
    </source>
</evidence>
<name>A0A660LGC1_9ACTN</name>
<feature type="domain" description="Glycosyltransferase 2-like" evidence="5">
    <location>
        <begin position="6"/>
        <end position="164"/>
    </location>
</feature>
<dbReference type="GO" id="GO:0016757">
    <property type="term" value="F:glycosyltransferase activity"/>
    <property type="evidence" value="ECO:0007669"/>
    <property type="project" value="UniProtKB-KW"/>
</dbReference>
<dbReference type="PANTHER" id="PTHR43179">
    <property type="entry name" value="RHAMNOSYLTRANSFERASE WBBL"/>
    <property type="match status" value="1"/>
</dbReference>
<protein>
    <submittedName>
        <fullName evidence="6">GT2 family glycosyltransferase</fullName>
    </submittedName>
</protein>
<dbReference type="EMBL" id="RBIL01000001">
    <property type="protein sequence ID" value="RKQ91781.1"/>
    <property type="molecule type" value="Genomic_DNA"/>
</dbReference>